<evidence type="ECO:0000313" key="2">
    <source>
        <dbReference type="EMBL" id="KAJ1217618.1"/>
    </source>
</evidence>
<evidence type="ECO:0000313" key="3">
    <source>
        <dbReference type="Proteomes" id="UP001066276"/>
    </source>
</evidence>
<sequence length="115" mass="12090">MPPGGRRTQEARLGRRTRWRRSSEARERGPGAGLEDPGASLLRPWLRRSGSDRSCGPCGGFRTVDPRGARCAWIGGREKELRPHLGPGKGGPREATGGAGEAAGVPGAQDTAVPP</sequence>
<feature type="region of interest" description="Disordered" evidence="1">
    <location>
        <begin position="78"/>
        <end position="115"/>
    </location>
</feature>
<feature type="region of interest" description="Disordered" evidence="1">
    <location>
        <begin position="1"/>
        <end position="40"/>
    </location>
</feature>
<keyword evidence="3" id="KW-1185">Reference proteome</keyword>
<dbReference type="Proteomes" id="UP001066276">
    <property type="component" value="Chromosome 1_1"/>
</dbReference>
<gene>
    <name evidence="2" type="ORF">NDU88_005211</name>
</gene>
<comment type="caution">
    <text evidence="2">The sequence shown here is derived from an EMBL/GenBank/DDBJ whole genome shotgun (WGS) entry which is preliminary data.</text>
</comment>
<evidence type="ECO:0000256" key="1">
    <source>
        <dbReference type="SAM" id="MobiDB-lite"/>
    </source>
</evidence>
<dbReference type="EMBL" id="JANPWB010000001">
    <property type="protein sequence ID" value="KAJ1217618.1"/>
    <property type="molecule type" value="Genomic_DNA"/>
</dbReference>
<organism evidence="2 3">
    <name type="scientific">Pleurodeles waltl</name>
    <name type="common">Iberian ribbed newt</name>
    <dbReference type="NCBI Taxonomy" id="8319"/>
    <lineage>
        <taxon>Eukaryota</taxon>
        <taxon>Metazoa</taxon>
        <taxon>Chordata</taxon>
        <taxon>Craniata</taxon>
        <taxon>Vertebrata</taxon>
        <taxon>Euteleostomi</taxon>
        <taxon>Amphibia</taxon>
        <taxon>Batrachia</taxon>
        <taxon>Caudata</taxon>
        <taxon>Salamandroidea</taxon>
        <taxon>Salamandridae</taxon>
        <taxon>Pleurodelinae</taxon>
        <taxon>Pleurodeles</taxon>
    </lineage>
</organism>
<reference evidence="2" key="1">
    <citation type="journal article" date="2022" name="bioRxiv">
        <title>Sequencing and chromosome-scale assembly of the giantPleurodeles waltlgenome.</title>
        <authorList>
            <person name="Brown T."/>
            <person name="Elewa A."/>
            <person name="Iarovenko S."/>
            <person name="Subramanian E."/>
            <person name="Araus A.J."/>
            <person name="Petzold A."/>
            <person name="Susuki M."/>
            <person name="Suzuki K.-i.T."/>
            <person name="Hayashi T."/>
            <person name="Toyoda A."/>
            <person name="Oliveira C."/>
            <person name="Osipova E."/>
            <person name="Leigh N.D."/>
            <person name="Simon A."/>
            <person name="Yun M.H."/>
        </authorList>
    </citation>
    <scope>NUCLEOTIDE SEQUENCE</scope>
    <source>
        <strain evidence="2">20211129_DDA</strain>
        <tissue evidence="2">Liver</tissue>
    </source>
</reference>
<accession>A0AAV7WWY6</accession>
<name>A0AAV7WWY6_PLEWA</name>
<proteinExistence type="predicted"/>
<dbReference type="AlphaFoldDB" id="A0AAV7WWY6"/>
<protein>
    <submittedName>
        <fullName evidence="2">Uncharacterized protein</fullName>
    </submittedName>
</protein>